<reference evidence="1 2" key="1">
    <citation type="submission" date="2020-09" db="EMBL/GenBank/DDBJ databases">
        <title>De no assembly of potato wild relative species, Solanum commersonii.</title>
        <authorList>
            <person name="Cho K."/>
        </authorList>
    </citation>
    <scope>NUCLEOTIDE SEQUENCE [LARGE SCALE GENOMIC DNA]</scope>
    <source>
        <strain evidence="1">LZ3.2</strain>
        <tissue evidence="1">Leaf</tissue>
    </source>
</reference>
<evidence type="ECO:0000313" key="2">
    <source>
        <dbReference type="Proteomes" id="UP000824120"/>
    </source>
</evidence>
<gene>
    <name evidence="1" type="ORF">H5410_001387</name>
</gene>
<sequence>MNLTLLRDTNFYVITKLFRFWKELSISYPSIDYVLDSLEFQCLRFTLLDGALVLNVCVLLDEHYRYSRFTT</sequence>
<protein>
    <submittedName>
        <fullName evidence="1">Uncharacterized protein</fullName>
    </submittedName>
</protein>
<proteinExistence type="predicted"/>
<accession>A0A9J6AYT3</accession>
<dbReference type="EMBL" id="JACXVP010000001">
    <property type="protein sequence ID" value="KAG5629670.1"/>
    <property type="molecule type" value="Genomic_DNA"/>
</dbReference>
<evidence type="ECO:0000313" key="1">
    <source>
        <dbReference type="EMBL" id="KAG5629670.1"/>
    </source>
</evidence>
<keyword evidence="2" id="KW-1185">Reference proteome</keyword>
<name>A0A9J6AYT3_SOLCO</name>
<dbReference type="Proteomes" id="UP000824120">
    <property type="component" value="Chromosome 1"/>
</dbReference>
<organism evidence="1 2">
    <name type="scientific">Solanum commersonii</name>
    <name type="common">Commerson's wild potato</name>
    <name type="synonym">Commerson's nightshade</name>
    <dbReference type="NCBI Taxonomy" id="4109"/>
    <lineage>
        <taxon>Eukaryota</taxon>
        <taxon>Viridiplantae</taxon>
        <taxon>Streptophyta</taxon>
        <taxon>Embryophyta</taxon>
        <taxon>Tracheophyta</taxon>
        <taxon>Spermatophyta</taxon>
        <taxon>Magnoliopsida</taxon>
        <taxon>eudicotyledons</taxon>
        <taxon>Gunneridae</taxon>
        <taxon>Pentapetalae</taxon>
        <taxon>asterids</taxon>
        <taxon>lamiids</taxon>
        <taxon>Solanales</taxon>
        <taxon>Solanaceae</taxon>
        <taxon>Solanoideae</taxon>
        <taxon>Solaneae</taxon>
        <taxon>Solanum</taxon>
    </lineage>
</organism>
<comment type="caution">
    <text evidence="1">The sequence shown here is derived from an EMBL/GenBank/DDBJ whole genome shotgun (WGS) entry which is preliminary data.</text>
</comment>
<dbReference type="AlphaFoldDB" id="A0A9J6AYT3"/>